<protein>
    <recommendedName>
        <fullName evidence="1">DUF2061 domain-containing protein</fullName>
    </recommendedName>
</protein>
<name>A0A075FNR9_9EURY</name>
<accession>A0A075FNR9</accession>
<dbReference type="EMBL" id="KF900329">
    <property type="protein sequence ID" value="AIE91161.1"/>
    <property type="molecule type" value="Genomic_DNA"/>
</dbReference>
<organism evidence="2">
    <name type="scientific">uncultured marine group II/III euryarchaeote AD1000_108_A02</name>
    <dbReference type="NCBI Taxonomy" id="1457715"/>
    <lineage>
        <taxon>Archaea</taxon>
        <taxon>Methanobacteriati</taxon>
        <taxon>Methanobacteriota</taxon>
        <taxon>environmental samples</taxon>
    </lineage>
</organism>
<dbReference type="AlphaFoldDB" id="A0A075FNR9"/>
<evidence type="ECO:0000313" key="2">
    <source>
        <dbReference type="EMBL" id="AIE91161.1"/>
    </source>
</evidence>
<reference evidence="2" key="1">
    <citation type="journal article" date="2014" name="Genome Biol. Evol.">
        <title>Pangenome evidence for extensive interdomain horizontal transfer affecting lineage core and shell genes in uncultured planktonic thaumarchaeota and euryarchaeota.</title>
        <authorList>
            <person name="Deschamps P."/>
            <person name="Zivanovic Y."/>
            <person name="Moreira D."/>
            <person name="Rodriguez-Valera F."/>
            <person name="Lopez-Garcia P."/>
        </authorList>
    </citation>
    <scope>NUCLEOTIDE SEQUENCE</scope>
</reference>
<evidence type="ECO:0000259" key="1">
    <source>
        <dbReference type="Pfam" id="PF09834"/>
    </source>
</evidence>
<sequence>MFLAENDNMVEHVVTEHIKGTGHPSTRRSLLKTIVWRVIATTDTFILAYFFASASGACAGHEAELAASIAGFEVLTKMILYFFHERAWSRVDWGLEDVDVDEKALKLRPIH</sequence>
<dbReference type="InterPro" id="IPR018638">
    <property type="entry name" value="DUF2061_membrane"/>
</dbReference>
<dbReference type="Pfam" id="PF09834">
    <property type="entry name" value="DUF2061"/>
    <property type="match status" value="1"/>
</dbReference>
<proteinExistence type="predicted"/>
<feature type="domain" description="DUF2061" evidence="1">
    <location>
        <begin position="30"/>
        <end position="89"/>
    </location>
</feature>